<gene>
    <name evidence="1" type="ORF">RO3G_02616</name>
</gene>
<name>I1BNY2_RHIO9</name>
<dbReference type="InParanoid" id="I1BNY2"/>
<dbReference type="GeneID" id="93609588"/>
<accession>I1BNY2</accession>
<evidence type="ECO:0000313" key="2">
    <source>
        <dbReference type="Proteomes" id="UP000009138"/>
    </source>
</evidence>
<dbReference type="InterPro" id="IPR009057">
    <property type="entry name" value="Homeodomain-like_sf"/>
</dbReference>
<keyword evidence="2" id="KW-1185">Reference proteome</keyword>
<reference evidence="1 2" key="1">
    <citation type="journal article" date="2009" name="PLoS Genet.">
        <title>Genomic analysis of the basal lineage fungus Rhizopus oryzae reveals a whole-genome duplication.</title>
        <authorList>
            <person name="Ma L.-J."/>
            <person name="Ibrahim A.S."/>
            <person name="Skory C."/>
            <person name="Grabherr M.G."/>
            <person name="Burger G."/>
            <person name="Butler M."/>
            <person name="Elias M."/>
            <person name="Idnurm A."/>
            <person name="Lang B.F."/>
            <person name="Sone T."/>
            <person name="Abe A."/>
            <person name="Calvo S.E."/>
            <person name="Corrochano L.M."/>
            <person name="Engels R."/>
            <person name="Fu J."/>
            <person name="Hansberg W."/>
            <person name="Kim J.-M."/>
            <person name="Kodira C.D."/>
            <person name="Koehrsen M.J."/>
            <person name="Liu B."/>
            <person name="Miranda-Saavedra D."/>
            <person name="O'Leary S."/>
            <person name="Ortiz-Castellanos L."/>
            <person name="Poulter R."/>
            <person name="Rodriguez-Romero J."/>
            <person name="Ruiz-Herrera J."/>
            <person name="Shen Y.-Q."/>
            <person name="Zeng Q."/>
            <person name="Galagan J."/>
            <person name="Birren B.W."/>
            <person name="Cuomo C.A."/>
            <person name="Wickes B.L."/>
        </authorList>
    </citation>
    <scope>NUCLEOTIDE SEQUENCE [LARGE SCALE GENOMIC DNA]</scope>
    <source>
        <strain evidence="2">RA 99-880 / ATCC MYA-4621 / FGSC 9543 / NRRL 43880</strain>
    </source>
</reference>
<sequence length="179" mass="20590">MSAIFLYEYEQENVVNENSGSEHIDYVVDQNGFYCETIATHTEYLLTATSSESSLACPMLIEKTRIKILVRRRQKQNGILYAILSRIKLVFFDLKIEKCMSASAAAKQLGIHIRTAEKWTNQYNVCPESIFESCKKVGRKSILFEEHKMTVINFIDANPSSTVVKVTEHLLKQLHYFQV</sequence>
<dbReference type="AlphaFoldDB" id="I1BNY2"/>
<proteinExistence type="predicted"/>
<dbReference type="Proteomes" id="UP000009138">
    <property type="component" value="Unassembled WGS sequence"/>
</dbReference>
<evidence type="ECO:0000313" key="1">
    <source>
        <dbReference type="EMBL" id="EIE77912.1"/>
    </source>
</evidence>
<dbReference type="EMBL" id="CH476733">
    <property type="protein sequence ID" value="EIE77912.1"/>
    <property type="molecule type" value="Genomic_DNA"/>
</dbReference>
<organism evidence="1 2">
    <name type="scientific">Rhizopus delemar (strain RA 99-880 / ATCC MYA-4621 / FGSC 9543 / NRRL 43880)</name>
    <name type="common">Mucormycosis agent</name>
    <name type="synonym">Rhizopus arrhizus var. delemar</name>
    <dbReference type="NCBI Taxonomy" id="246409"/>
    <lineage>
        <taxon>Eukaryota</taxon>
        <taxon>Fungi</taxon>
        <taxon>Fungi incertae sedis</taxon>
        <taxon>Mucoromycota</taxon>
        <taxon>Mucoromycotina</taxon>
        <taxon>Mucoromycetes</taxon>
        <taxon>Mucorales</taxon>
        <taxon>Mucorineae</taxon>
        <taxon>Rhizopodaceae</taxon>
        <taxon>Rhizopus</taxon>
    </lineage>
</organism>
<dbReference type="RefSeq" id="XP_067513308.1">
    <property type="nucleotide sequence ID" value="XM_067657207.1"/>
</dbReference>
<protein>
    <submittedName>
        <fullName evidence="1">Uncharacterized protein</fullName>
    </submittedName>
</protein>
<dbReference type="SUPFAM" id="SSF46689">
    <property type="entry name" value="Homeodomain-like"/>
    <property type="match status" value="1"/>
</dbReference>
<dbReference type="OMA" id="HYNMCPD"/>
<dbReference type="VEuPathDB" id="FungiDB:RO3G_02616"/>